<protein>
    <submittedName>
        <fullName evidence="2">Uncharacterized protein</fullName>
    </submittedName>
</protein>
<name>A0A9Q0I3T7_9TELE</name>
<comment type="caution">
    <text evidence="2">The sequence shown here is derived from an EMBL/GenBank/DDBJ whole genome shotgun (WGS) entry which is preliminary data.</text>
</comment>
<reference evidence="2" key="1">
    <citation type="submission" date="2022-07" db="EMBL/GenBank/DDBJ databases">
        <title>Chromosome-level genome of Muraenolepis orangiensis.</title>
        <authorList>
            <person name="Kim J."/>
        </authorList>
    </citation>
    <scope>NUCLEOTIDE SEQUENCE</scope>
    <source>
        <strain evidence="2">KU_S4_2022</strain>
        <tissue evidence="2">Muscle</tissue>
    </source>
</reference>
<keyword evidence="3" id="KW-1185">Reference proteome</keyword>
<feature type="region of interest" description="Disordered" evidence="1">
    <location>
        <begin position="74"/>
        <end position="98"/>
    </location>
</feature>
<organism evidence="2 3">
    <name type="scientific">Muraenolepis orangiensis</name>
    <name type="common">Patagonian moray cod</name>
    <dbReference type="NCBI Taxonomy" id="630683"/>
    <lineage>
        <taxon>Eukaryota</taxon>
        <taxon>Metazoa</taxon>
        <taxon>Chordata</taxon>
        <taxon>Craniata</taxon>
        <taxon>Vertebrata</taxon>
        <taxon>Euteleostomi</taxon>
        <taxon>Actinopterygii</taxon>
        <taxon>Neopterygii</taxon>
        <taxon>Teleostei</taxon>
        <taxon>Neoteleostei</taxon>
        <taxon>Acanthomorphata</taxon>
        <taxon>Zeiogadaria</taxon>
        <taxon>Gadariae</taxon>
        <taxon>Gadiformes</taxon>
        <taxon>Muraenolepidoidei</taxon>
        <taxon>Muraenolepididae</taxon>
        <taxon>Muraenolepis</taxon>
    </lineage>
</organism>
<proteinExistence type="predicted"/>
<dbReference type="Proteomes" id="UP001148018">
    <property type="component" value="Unassembled WGS sequence"/>
</dbReference>
<gene>
    <name evidence="2" type="ORF">NHX12_014756</name>
</gene>
<evidence type="ECO:0000313" key="2">
    <source>
        <dbReference type="EMBL" id="KAJ3584260.1"/>
    </source>
</evidence>
<accession>A0A9Q0I3T7</accession>
<dbReference type="EMBL" id="JANIIK010000119">
    <property type="protein sequence ID" value="KAJ3584260.1"/>
    <property type="molecule type" value="Genomic_DNA"/>
</dbReference>
<sequence>MSDNNSSSRRNQGEQQPAKAAILCDICPADGQKAALKTCLKLMRQADKGHGMGPVRGRYALCLKGDQLSYQTGADNTVTEQSVTPGEGAGAERMSRPESVEVSWSPASSTVSFFSRSSARYGRRLIVSLDVSRDSPPLNPFVTLQSTAAHALKARQPYQQRPQYQQHYRQVGNYQISDQTQITKLLCELS</sequence>
<feature type="compositionally biased region" description="Polar residues" evidence="1">
    <location>
        <begin position="74"/>
        <end position="84"/>
    </location>
</feature>
<dbReference type="AlphaFoldDB" id="A0A9Q0I3T7"/>
<evidence type="ECO:0000313" key="3">
    <source>
        <dbReference type="Proteomes" id="UP001148018"/>
    </source>
</evidence>
<evidence type="ECO:0000256" key="1">
    <source>
        <dbReference type="SAM" id="MobiDB-lite"/>
    </source>
</evidence>